<comment type="caution">
    <text evidence="1">The sequence shown here is derived from an EMBL/GenBank/DDBJ whole genome shotgun (WGS) entry which is preliminary data.</text>
</comment>
<dbReference type="OrthoDB" id="435594at2759"/>
<protein>
    <submittedName>
        <fullName evidence="1">K02A2.6 protein</fullName>
    </submittedName>
</protein>
<dbReference type="Proteomes" id="UP000649617">
    <property type="component" value="Unassembled WGS sequence"/>
</dbReference>
<dbReference type="EMBL" id="CAJNIZ010015656">
    <property type="protein sequence ID" value="CAE7376129.1"/>
    <property type="molecule type" value="Genomic_DNA"/>
</dbReference>
<dbReference type="AlphaFoldDB" id="A0A812Q5P7"/>
<proteinExistence type="predicted"/>
<evidence type="ECO:0000313" key="1">
    <source>
        <dbReference type="EMBL" id="CAE7376129.1"/>
    </source>
</evidence>
<accession>A0A812Q5P7</accession>
<evidence type="ECO:0000313" key="2">
    <source>
        <dbReference type="Proteomes" id="UP000649617"/>
    </source>
</evidence>
<gene>
    <name evidence="1" type="primary">K02A2.6</name>
    <name evidence="1" type="ORF">SPIL2461_LOCUS9139</name>
</gene>
<reference evidence="1" key="1">
    <citation type="submission" date="2021-02" db="EMBL/GenBank/DDBJ databases">
        <authorList>
            <person name="Dougan E. K."/>
            <person name="Rhodes N."/>
            <person name="Thang M."/>
            <person name="Chan C."/>
        </authorList>
    </citation>
    <scope>NUCLEOTIDE SEQUENCE</scope>
</reference>
<name>A0A812Q5P7_SYMPI</name>
<keyword evidence="2" id="KW-1185">Reference proteome</keyword>
<sequence>MGGYYYIVFGDKLPKESPEMKLDLPMSDCEFGDASRVYMRMGSRPDSEPRASGNVTTSWNGTTWRVYENTAAPRQAPKEEDSTIFPFIKFPSLDVLNQTAEHPEHVAFTTSSKPPKEAPPPDPFVIKIKGLSAPATTTGEASLHNDVSQIKQTLQEVWQEIQTLKIAGSGKVGTLSDDVPSGFDPEEDVVNVKDLYLAGRLHPKKGHFQIDADGSSSIHEDGVNLRLDPGTFPSPLTGNNDLYMNLAGYSCSKFWGTLRITKDRPEGAKGITFFAFQDNKTVASVLVGGKVKRDFGFQYRLNPKSNNMTIRVHDHGTPDKDFFEVEAYLSCKVDCQGRALDTDRCGHNLPVEGSGSGGCVYDS</sequence>
<organism evidence="1 2">
    <name type="scientific">Symbiodinium pilosum</name>
    <name type="common">Dinoflagellate</name>
    <dbReference type="NCBI Taxonomy" id="2952"/>
    <lineage>
        <taxon>Eukaryota</taxon>
        <taxon>Sar</taxon>
        <taxon>Alveolata</taxon>
        <taxon>Dinophyceae</taxon>
        <taxon>Suessiales</taxon>
        <taxon>Symbiodiniaceae</taxon>
        <taxon>Symbiodinium</taxon>
    </lineage>
</organism>